<keyword evidence="1" id="KW-0472">Membrane</keyword>
<dbReference type="CTD" id="36345620"/>
<keyword evidence="1" id="KW-1133">Transmembrane helix</keyword>
<evidence type="ECO:0000313" key="3">
    <source>
        <dbReference type="Proteomes" id="UP000019149"/>
    </source>
</evidence>
<dbReference type="EMBL" id="APAU02000174">
    <property type="protein sequence ID" value="EUB55242.1"/>
    <property type="molecule type" value="Genomic_DNA"/>
</dbReference>
<dbReference type="AlphaFoldDB" id="W6U9S0"/>
<accession>W6U9S0</accession>
<evidence type="ECO:0000256" key="1">
    <source>
        <dbReference type="SAM" id="Phobius"/>
    </source>
</evidence>
<dbReference type="KEGG" id="egl:EGR_09905"/>
<name>W6U9S0_ECHGR</name>
<protein>
    <submittedName>
        <fullName evidence="2">Uncharacterized protein</fullName>
    </submittedName>
</protein>
<dbReference type="GeneID" id="36345620"/>
<gene>
    <name evidence="2" type="ORF">EGR_09905</name>
</gene>
<comment type="caution">
    <text evidence="2">The sequence shown here is derived from an EMBL/GenBank/DDBJ whole genome shotgun (WGS) entry which is preliminary data.</text>
</comment>
<feature type="transmembrane region" description="Helical" evidence="1">
    <location>
        <begin position="37"/>
        <end position="56"/>
    </location>
</feature>
<keyword evidence="1" id="KW-0812">Transmembrane</keyword>
<dbReference type="RefSeq" id="XP_024346438.1">
    <property type="nucleotide sequence ID" value="XM_024499154.1"/>
</dbReference>
<proteinExistence type="predicted"/>
<keyword evidence="3" id="KW-1185">Reference proteome</keyword>
<evidence type="ECO:0000313" key="2">
    <source>
        <dbReference type="EMBL" id="EUB55242.1"/>
    </source>
</evidence>
<sequence length="126" mass="14415">MGAGVNQKIQACYFCANNLLVSILLFLRVFIFVDIILFLPCVSVSAVCASHLYFLNVRGYNIIQAKFVPQKKSRLVNILVRYNNKIWLNLFKICVWIINLSTQMDTRICVFRDVCVMKECGITSLA</sequence>
<organism evidence="2 3">
    <name type="scientific">Echinococcus granulosus</name>
    <name type="common">Hydatid tapeworm</name>
    <dbReference type="NCBI Taxonomy" id="6210"/>
    <lineage>
        <taxon>Eukaryota</taxon>
        <taxon>Metazoa</taxon>
        <taxon>Spiralia</taxon>
        <taxon>Lophotrochozoa</taxon>
        <taxon>Platyhelminthes</taxon>
        <taxon>Cestoda</taxon>
        <taxon>Eucestoda</taxon>
        <taxon>Cyclophyllidea</taxon>
        <taxon>Taeniidae</taxon>
        <taxon>Echinococcus</taxon>
        <taxon>Echinococcus granulosus group</taxon>
    </lineage>
</organism>
<dbReference type="Proteomes" id="UP000019149">
    <property type="component" value="Unassembled WGS sequence"/>
</dbReference>
<feature type="transmembrane region" description="Helical" evidence="1">
    <location>
        <begin position="12"/>
        <end position="31"/>
    </location>
</feature>
<reference evidence="2 3" key="1">
    <citation type="journal article" date="2013" name="Nat. Genet.">
        <title>The genome of the hydatid tapeworm Echinococcus granulosus.</title>
        <authorList>
            <person name="Zheng H."/>
            <person name="Zhang W."/>
            <person name="Zhang L."/>
            <person name="Zhang Z."/>
            <person name="Li J."/>
            <person name="Lu G."/>
            <person name="Zhu Y."/>
            <person name="Wang Y."/>
            <person name="Huang Y."/>
            <person name="Liu J."/>
            <person name="Kang H."/>
            <person name="Chen J."/>
            <person name="Wang L."/>
            <person name="Chen A."/>
            <person name="Yu S."/>
            <person name="Gao Z."/>
            <person name="Jin L."/>
            <person name="Gu W."/>
            <person name="Wang Z."/>
            <person name="Zhao L."/>
            <person name="Shi B."/>
            <person name="Wen H."/>
            <person name="Lin R."/>
            <person name="Jones M.K."/>
            <person name="Brejova B."/>
            <person name="Vinar T."/>
            <person name="Zhao G."/>
            <person name="McManus D.P."/>
            <person name="Chen Z."/>
            <person name="Zhou Y."/>
            <person name="Wang S."/>
        </authorList>
    </citation>
    <scope>NUCLEOTIDE SEQUENCE [LARGE SCALE GENOMIC DNA]</scope>
</reference>